<keyword evidence="2" id="KW-0645">Protease</keyword>
<keyword evidence="3" id="KW-0378">Hydrolase</keyword>
<dbReference type="RefSeq" id="WP_353650357.1">
    <property type="nucleotide sequence ID" value="NZ_CP159218.1"/>
</dbReference>
<evidence type="ECO:0000313" key="7">
    <source>
        <dbReference type="EMBL" id="XCG64745.1"/>
    </source>
</evidence>
<feature type="region of interest" description="Disordered" evidence="5">
    <location>
        <begin position="1"/>
        <end position="21"/>
    </location>
</feature>
<organism evidence="7">
    <name type="scientific">Nakamurella sp. A5-74</name>
    <dbReference type="NCBI Taxonomy" id="3158264"/>
    <lineage>
        <taxon>Bacteria</taxon>
        <taxon>Bacillati</taxon>
        <taxon>Actinomycetota</taxon>
        <taxon>Actinomycetes</taxon>
        <taxon>Nakamurellales</taxon>
        <taxon>Nakamurellaceae</taxon>
        <taxon>Nakamurella</taxon>
    </lineage>
</organism>
<feature type="compositionally biased region" description="Basic and acidic residues" evidence="5">
    <location>
        <begin position="1"/>
        <end position="10"/>
    </location>
</feature>
<accession>A0AAU8DR01</accession>
<keyword evidence="4" id="KW-0788">Thiol protease</keyword>
<dbReference type="Gene3D" id="3.90.1720.10">
    <property type="entry name" value="endopeptidase domain like (from Nostoc punctiforme)"/>
    <property type="match status" value="1"/>
</dbReference>
<proteinExistence type="inferred from homology"/>
<evidence type="ECO:0000259" key="6">
    <source>
        <dbReference type="PROSITE" id="PS51935"/>
    </source>
</evidence>
<dbReference type="PANTHER" id="PTHR47359">
    <property type="entry name" value="PEPTIDOGLYCAN DL-ENDOPEPTIDASE CWLO"/>
    <property type="match status" value="1"/>
</dbReference>
<dbReference type="Pfam" id="PF00877">
    <property type="entry name" value="NLPC_P60"/>
    <property type="match status" value="1"/>
</dbReference>
<dbReference type="EMBL" id="CP159218">
    <property type="protein sequence ID" value="XCG64745.1"/>
    <property type="molecule type" value="Genomic_DNA"/>
</dbReference>
<dbReference type="GO" id="GO:0008234">
    <property type="term" value="F:cysteine-type peptidase activity"/>
    <property type="evidence" value="ECO:0007669"/>
    <property type="project" value="UniProtKB-KW"/>
</dbReference>
<dbReference type="AlphaFoldDB" id="A0AAU8DR01"/>
<dbReference type="PROSITE" id="PS51935">
    <property type="entry name" value="NLPC_P60"/>
    <property type="match status" value="1"/>
</dbReference>
<protein>
    <submittedName>
        <fullName evidence="7">NlpC/P60 family protein</fullName>
    </submittedName>
</protein>
<evidence type="ECO:0000256" key="4">
    <source>
        <dbReference type="ARBA" id="ARBA00022807"/>
    </source>
</evidence>
<feature type="domain" description="NlpC/P60" evidence="6">
    <location>
        <begin position="306"/>
        <end position="445"/>
    </location>
</feature>
<reference evidence="7" key="1">
    <citation type="submission" date="2024-05" db="EMBL/GenBank/DDBJ databases">
        <authorList>
            <person name="Cai S.Y."/>
            <person name="Jin L.M."/>
            <person name="Li H.R."/>
        </authorList>
    </citation>
    <scope>NUCLEOTIDE SEQUENCE</scope>
    <source>
        <strain evidence="7">A5-74</strain>
    </source>
</reference>
<dbReference type="SUPFAM" id="SSF54001">
    <property type="entry name" value="Cysteine proteinases"/>
    <property type="match status" value="1"/>
</dbReference>
<dbReference type="GO" id="GO:0006508">
    <property type="term" value="P:proteolysis"/>
    <property type="evidence" value="ECO:0007669"/>
    <property type="project" value="UniProtKB-KW"/>
</dbReference>
<dbReference type="PANTHER" id="PTHR47359:SF3">
    <property type="entry name" value="NLP_P60 DOMAIN-CONTAINING PROTEIN-RELATED"/>
    <property type="match status" value="1"/>
</dbReference>
<evidence type="ECO:0000256" key="1">
    <source>
        <dbReference type="ARBA" id="ARBA00007074"/>
    </source>
</evidence>
<dbReference type="InterPro" id="IPR051794">
    <property type="entry name" value="PG_Endopeptidase_C40"/>
</dbReference>
<dbReference type="InterPro" id="IPR000064">
    <property type="entry name" value="NLP_P60_dom"/>
</dbReference>
<evidence type="ECO:0000256" key="3">
    <source>
        <dbReference type="ARBA" id="ARBA00022801"/>
    </source>
</evidence>
<name>A0AAU8DR01_9ACTN</name>
<comment type="similarity">
    <text evidence="1">Belongs to the peptidase C40 family.</text>
</comment>
<sequence length="445" mass="45794">MGTDGPEHVTPDPVDAGATPVPAGVIARDATDCVPAGSSLAAFDPGEIISDAVFYDSGAMDAAAVQAFADVRGAGCTSAQCLRSLAVDAPAEPANKYCAALPARRWTAAAAIAAVSVACGINPQVMIVTLQKESGLLTRSDATSSSWASAWGWHCPDTGPGGSANCDPAHSGFWNQLYGMAQQWARYRLDPQNYSYRAGQRADIRWNVQETGCGSSSVQIRNAATAALYNYTPYQPNAASLTAYPGTGDACSAYGNRNFFVLFGKYFGGTGTRATTPVSISGVAVTIPAAQDIDPHVAGRRVMAPTAGVARGIAAGLAAVGLPYVWGGGTAGSGPDQGCSRGGGSKNSCSGSTGFDCSGLTAFVLRQAGFVIGGDSSAQRSGGRSIPFAQALPGDIIGYPGHVSVFLGWFEGTAYMLQAPQVGKQVQVRAVYYAGMDPNVHRYWA</sequence>
<dbReference type="InterPro" id="IPR038765">
    <property type="entry name" value="Papain-like_cys_pep_sf"/>
</dbReference>
<evidence type="ECO:0000256" key="2">
    <source>
        <dbReference type="ARBA" id="ARBA00022670"/>
    </source>
</evidence>
<gene>
    <name evidence="7" type="ORF">ABLG96_05365</name>
</gene>
<evidence type="ECO:0000256" key="5">
    <source>
        <dbReference type="SAM" id="MobiDB-lite"/>
    </source>
</evidence>